<dbReference type="Pfam" id="PF00534">
    <property type="entry name" value="Glycos_transf_1"/>
    <property type="match status" value="1"/>
</dbReference>
<keyword evidence="4" id="KW-1185">Reference proteome</keyword>
<dbReference type="Gene3D" id="3.40.50.2000">
    <property type="entry name" value="Glycogen Phosphorylase B"/>
    <property type="match status" value="2"/>
</dbReference>
<accession>A0ABY5NRS4</accession>
<dbReference type="EMBL" id="CP102382">
    <property type="protein sequence ID" value="UUV21271.1"/>
    <property type="molecule type" value="Genomic_DNA"/>
</dbReference>
<sequence>MKIIINTTTLSGTGVTQVAVSFINECIDFPENYYHVFLSKTVARELHINQFPNNFCFYYFDSHPLYGIKGFAIRKQLHEMENKINPDIVFTVFGPACWTPTSKHVCGFANSYYVYPDSPFFDVISKIDYLRINIMKFAHKFFLKRNGKYFICETEDMTERLHKYLEISRSEVFTVSNTYNNYFVNFKLLDNKSILPPRTNNEFRFITLASFEVHKNLTILNKVIPTLISKYPELNVRFVLTIDHQMYENAFSIDAKSRIINLGRVDVKKCPQLYHECDALFLPTLIESFSANYPEAMIMERPILTSNYSFAKSICRDAAMYFDPRNPEAVVETIVEIVQNIELRRNLVLKGKKRVLDFGDAKTRASRYLEVLKIIHFNKIR</sequence>
<feature type="domain" description="Glycosyl transferase family 1" evidence="2">
    <location>
        <begin position="200"/>
        <end position="354"/>
    </location>
</feature>
<evidence type="ECO:0000256" key="1">
    <source>
        <dbReference type="ARBA" id="ARBA00022679"/>
    </source>
</evidence>
<keyword evidence="3" id="KW-0328">Glycosyltransferase</keyword>
<dbReference type="Proteomes" id="UP001317001">
    <property type="component" value="Chromosome"/>
</dbReference>
<dbReference type="SUPFAM" id="SSF53756">
    <property type="entry name" value="UDP-Glycosyltransferase/glycogen phosphorylase"/>
    <property type="match status" value="1"/>
</dbReference>
<reference evidence="3 4" key="1">
    <citation type="submission" date="2022-08" db="EMBL/GenBank/DDBJ databases">
        <title>Myroides zhujiangensis sp. nov., a novel bacterium isolated from sediment in the Pearl River Estuary.</title>
        <authorList>
            <person name="Cui L."/>
        </authorList>
    </citation>
    <scope>NUCLEOTIDE SEQUENCE [LARGE SCALE GENOMIC DNA]</scope>
    <source>
        <strain evidence="3 4">SCSIO 72103</strain>
    </source>
</reference>
<evidence type="ECO:0000313" key="3">
    <source>
        <dbReference type="EMBL" id="UUV21271.1"/>
    </source>
</evidence>
<evidence type="ECO:0000313" key="4">
    <source>
        <dbReference type="Proteomes" id="UP001317001"/>
    </source>
</evidence>
<name>A0ABY5NRS4_9FLAO</name>
<proteinExistence type="predicted"/>
<dbReference type="GO" id="GO:0016757">
    <property type="term" value="F:glycosyltransferase activity"/>
    <property type="evidence" value="ECO:0007669"/>
    <property type="project" value="UniProtKB-KW"/>
</dbReference>
<evidence type="ECO:0000259" key="2">
    <source>
        <dbReference type="Pfam" id="PF00534"/>
    </source>
</evidence>
<keyword evidence="1 3" id="KW-0808">Transferase</keyword>
<dbReference type="EC" id="2.4.-.-" evidence="3"/>
<organism evidence="3 4">
    <name type="scientific">Paenimyroides aestuarii</name>
    <dbReference type="NCBI Taxonomy" id="2968490"/>
    <lineage>
        <taxon>Bacteria</taxon>
        <taxon>Pseudomonadati</taxon>
        <taxon>Bacteroidota</taxon>
        <taxon>Flavobacteriia</taxon>
        <taxon>Flavobacteriales</taxon>
        <taxon>Flavobacteriaceae</taxon>
        <taxon>Paenimyroides</taxon>
    </lineage>
</organism>
<dbReference type="PANTHER" id="PTHR46401">
    <property type="entry name" value="GLYCOSYLTRANSFERASE WBBK-RELATED"/>
    <property type="match status" value="1"/>
</dbReference>
<dbReference type="PANTHER" id="PTHR46401:SF2">
    <property type="entry name" value="GLYCOSYLTRANSFERASE WBBK-RELATED"/>
    <property type="match status" value="1"/>
</dbReference>
<gene>
    <name evidence="3" type="ORF">NPX36_13225</name>
</gene>
<dbReference type="RefSeq" id="WP_257499198.1">
    <property type="nucleotide sequence ID" value="NZ_CP102382.1"/>
</dbReference>
<protein>
    <submittedName>
        <fullName evidence="3">Glycosyltransferase</fullName>
        <ecNumber evidence="3">2.4.-.-</ecNumber>
    </submittedName>
</protein>
<dbReference type="InterPro" id="IPR001296">
    <property type="entry name" value="Glyco_trans_1"/>
</dbReference>